<dbReference type="Proteomes" id="UP001147782">
    <property type="component" value="Unassembled WGS sequence"/>
</dbReference>
<dbReference type="RefSeq" id="XP_056552053.1">
    <property type="nucleotide sequence ID" value="XM_056703053.1"/>
</dbReference>
<dbReference type="GeneID" id="81442232"/>
<name>A0A9W9RQI5_9EURO</name>
<dbReference type="EMBL" id="JAPZBS010000008">
    <property type="protein sequence ID" value="KAJ5364427.1"/>
    <property type="molecule type" value="Genomic_DNA"/>
</dbReference>
<reference evidence="1" key="2">
    <citation type="journal article" date="2023" name="IMA Fungus">
        <title>Comparative genomic study of the Penicillium genus elucidates a diverse pangenome and 15 lateral gene transfer events.</title>
        <authorList>
            <person name="Petersen C."/>
            <person name="Sorensen T."/>
            <person name="Nielsen M.R."/>
            <person name="Sondergaard T.E."/>
            <person name="Sorensen J.L."/>
            <person name="Fitzpatrick D.A."/>
            <person name="Frisvad J.C."/>
            <person name="Nielsen K.L."/>
        </authorList>
    </citation>
    <scope>NUCLEOTIDE SEQUENCE</scope>
    <source>
        <strain evidence="1">IBT 29864</strain>
    </source>
</reference>
<sequence length="162" mass="18619">MVEAILLFIYQLDPYSTPIEVSPTLFSVMLYVANDKYMIPKLKVLAKETTATLLRGTKVHEDFPSVISEFYHTTREDDRALRDLILLTSHRHLDALKLNKNFQKVLRETRDFASDLVLLQRGYGLDSFSCKSGYCKAVWWLMPGASSSYRYCPHCRSSIAKS</sequence>
<evidence type="ECO:0000313" key="2">
    <source>
        <dbReference type="Proteomes" id="UP001147782"/>
    </source>
</evidence>
<proteinExistence type="predicted"/>
<reference evidence="1" key="1">
    <citation type="submission" date="2022-11" db="EMBL/GenBank/DDBJ databases">
        <authorList>
            <person name="Petersen C."/>
        </authorList>
    </citation>
    <scope>NUCLEOTIDE SEQUENCE</scope>
    <source>
        <strain evidence="1">IBT 29864</strain>
    </source>
</reference>
<evidence type="ECO:0000313" key="1">
    <source>
        <dbReference type="EMBL" id="KAJ5364427.1"/>
    </source>
</evidence>
<gene>
    <name evidence="1" type="ORF">N7496_010140</name>
</gene>
<organism evidence="1 2">
    <name type="scientific">Penicillium cataractarum</name>
    <dbReference type="NCBI Taxonomy" id="2100454"/>
    <lineage>
        <taxon>Eukaryota</taxon>
        <taxon>Fungi</taxon>
        <taxon>Dikarya</taxon>
        <taxon>Ascomycota</taxon>
        <taxon>Pezizomycotina</taxon>
        <taxon>Eurotiomycetes</taxon>
        <taxon>Eurotiomycetidae</taxon>
        <taxon>Eurotiales</taxon>
        <taxon>Aspergillaceae</taxon>
        <taxon>Penicillium</taxon>
    </lineage>
</organism>
<dbReference type="AlphaFoldDB" id="A0A9W9RQI5"/>
<comment type="caution">
    <text evidence="1">The sequence shown here is derived from an EMBL/GenBank/DDBJ whole genome shotgun (WGS) entry which is preliminary data.</text>
</comment>
<accession>A0A9W9RQI5</accession>
<dbReference type="OrthoDB" id="6359816at2759"/>
<protein>
    <submittedName>
        <fullName evidence="1">BTB/POZ protein</fullName>
    </submittedName>
</protein>
<keyword evidence="2" id="KW-1185">Reference proteome</keyword>